<comment type="caution">
    <text evidence="1">The sequence shown here is derived from an EMBL/GenBank/DDBJ whole genome shotgun (WGS) entry which is preliminary data.</text>
</comment>
<proteinExistence type="predicted"/>
<evidence type="ECO:0000313" key="1">
    <source>
        <dbReference type="EMBL" id="CAG8533781.1"/>
    </source>
</evidence>
<reference evidence="1" key="1">
    <citation type="submission" date="2021-06" db="EMBL/GenBank/DDBJ databases">
        <authorList>
            <person name="Kallberg Y."/>
            <person name="Tangrot J."/>
            <person name="Rosling A."/>
        </authorList>
    </citation>
    <scope>NUCLEOTIDE SEQUENCE</scope>
    <source>
        <strain evidence="1">CL356</strain>
    </source>
</reference>
<dbReference type="EMBL" id="CAJVPT010006707">
    <property type="protein sequence ID" value="CAG8533781.1"/>
    <property type="molecule type" value="Genomic_DNA"/>
</dbReference>
<gene>
    <name evidence="1" type="ORF">ACOLOM_LOCUS4184</name>
</gene>
<evidence type="ECO:0000313" key="2">
    <source>
        <dbReference type="Proteomes" id="UP000789525"/>
    </source>
</evidence>
<sequence>MVYSTKELVDSWLNWDRNENTRAEIQRLWDEGSTEELEKRLRYDFLFLGSQISYHIRKRIEFGTAGLPLALFLCSPITLSYISSQGLCSYISNNVKKAQERGVVVGHDHRYNSERWAQLTAAVFLDAGFKVYLHRDLQTRAAGGVMITGQIIYQHTRLTLTLHSLTASHNPKLVYPILQVYWENAVQPKFSSSWTDVAQSVSANSKIIDCTQDMYENPTNNTIKFVTTPMHGVGNKPVMRALQDIGLTSDCLSVVKEQQNPDPEFPTVSFPNPEEHGQDVLAMKTAGDNGATYILAQDPDADRFAAAEKRSAWLSPRSTCPGEIQAVPEAYEWATFQLLLQRNNDNKRLTGQLAMVASTVSSKMIESMGKPSDAIAGFKYIGNVALQLVEQDFIVPFGYEEAIGFMVETGIRDKDGVSATVRTSSSVSLILGVTGTHPELYGYFETNNSYFICNDPAVIDSIFHRLRNYPSTSPGQHQDTWKGANGATYPSSIGSLKINSIRDLTSGFGYDSTTPTLQPELPLSGGHMVTFRAGSTQNGGAAITLTIRTSGTEPKIKYYLEGQGENRDLIKSVLKKVVEELRTEWMQASQNSLQEP</sequence>
<accession>A0ACA9LJU0</accession>
<name>A0ACA9LJU0_9GLOM</name>
<protein>
    <submittedName>
        <fullName evidence="1">4888_t:CDS:1</fullName>
    </submittedName>
</protein>
<organism evidence="1 2">
    <name type="scientific">Acaulospora colombiana</name>
    <dbReference type="NCBI Taxonomy" id="27376"/>
    <lineage>
        <taxon>Eukaryota</taxon>
        <taxon>Fungi</taxon>
        <taxon>Fungi incertae sedis</taxon>
        <taxon>Mucoromycota</taxon>
        <taxon>Glomeromycotina</taxon>
        <taxon>Glomeromycetes</taxon>
        <taxon>Diversisporales</taxon>
        <taxon>Acaulosporaceae</taxon>
        <taxon>Acaulospora</taxon>
    </lineage>
</organism>
<dbReference type="Proteomes" id="UP000789525">
    <property type="component" value="Unassembled WGS sequence"/>
</dbReference>
<keyword evidence="2" id="KW-1185">Reference proteome</keyword>